<comment type="caution">
    <text evidence="2">Lacks conserved residue(s) required for the propagation of feature annotation.</text>
</comment>
<dbReference type="Gene3D" id="2.10.70.10">
    <property type="entry name" value="Complement Module, domain 1"/>
    <property type="match status" value="1"/>
</dbReference>
<dbReference type="OrthoDB" id="6094298at2759"/>
<keyword evidence="2" id="KW-0768">Sushi</keyword>
<dbReference type="CDD" id="cd00033">
    <property type="entry name" value="CCP"/>
    <property type="match status" value="1"/>
</dbReference>
<keyword evidence="4" id="KW-1133">Transmembrane helix</keyword>
<keyword evidence="4" id="KW-0812">Transmembrane</keyword>
<feature type="region of interest" description="Disordered" evidence="3">
    <location>
        <begin position="160"/>
        <end position="179"/>
    </location>
</feature>
<dbReference type="Pfam" id="PF00084">
    <property type="entry name" value="Sushi"/>
    <property type="match status" value="1"/>
</dbReference>
<evidence type="ECO:0000256" key="4">
    <source>
        <dbReference type="SAM" id="Phobius"/>
    </source>
</evidence>
<dbReference type="OMA" id="CYRLCRK"/>
<evidence type="ECO:0000313" key="6">
    <source>
        <dbReference type="EnsemblMetazoa" id="G28485.2:cds"/>
    </source>
</evidence>
<reference evidence="6" key="1">
    <citation type="submission" date="2022-08" db="UniProtKB">
        <authorList>
            <consortium name="EnsemblMetazoa"/>
        </authorList>
    </citation>
    <scope>IDENTIFICATION</scope>
    <source>
        <strain evidence="6">05x7-T-G4-1.051#20</strain>
    </source>
</reference>
<proteinExistence type="predicted"/>
<feature type="transmembrane region" description="Helical" evidence="4">
    <location>
        <begin position="82"/>
        <end position="110"/>
    </location>
</feature>
<dbReference type="AlphaFoldDB" id="A0A8W8LPZ0"/>
<name>A0A8W8LPZ0_MAGGI</name>
<dbReference type="PROSITE" id="PS50923">
    <property type="entry name" value="SUSHI"/>
    <property type="match status" value="1"/>
</dbReference>
<dbReference type="EnsemblMetazoa" id="G28485.3">
    <property type="protein sequence ID" value="G28485.3:cds"/>
    <property type="gene ID" value="G28485"/>
</dbReference>
<dbReference type="EnsemblMetazoa" id="G28485.5">
    <property type="protein sequence ID" value="G28485.5:cds"/>
    <property type="gene ID" value="G28485"/>
</dbReference>
<keyword evidence="1" id="KW-1015">Disulfide bond</keyword>
<sequence>MPTTYNCTDPETVNKAYYVVDKSYYVDRDQVYYICYADYSMNGSPTLTCDGATGNWTGNYPKCSLTTTTVTTTTTTQPSDDWLYVGIGLMSFLALLFLLIVLLACIFLCYRLCRKRSKVNALHGIQEQLDVGCCYACCMRCCLKCCRCCAEDDDLKGNLTPPQRDTSVSPSSVVLDDRSGWTPKTIRKEVKPAKEITEWKPHSNPMRNINTSTK</sequence>
<dbReference type="InterPro" id="IPR035976">
    <property type="entry name" value="Sushi/SCR/CCP_sf"/>
</dbReference>
<protein>
    <recommendedName>
        <fullName evidence="5">Sushi domain-containing protein</fullName>
    </recommendedName>
</protein>
<dbReference type="SUPFAM" id="SSF57535">
    <property type="entry name" value="Complement control module/SCR domain"/>
    <property type="match status" value="1"/>
</dbReference>
<accession>A0A8W8LPZ0</accession>
<feature type="compositionally biased region" description="Polar residues" evidence="3">
    <location>
        <begin position="160"/>
        <end position="172"/>
    </location>
</feature>
<evidence type="ECO:0000256" key="3">
    <source>
        <dbReference type="SAM" id="MobiDB-lite"/>
    </source>
</evidence>
<evidence type="ECO:0000256" key="1">
    <source>
        <dbReference type="ARBA" id="ARBA00023157"/>
    </source>
</evidence>
<keyword evidence="7" id="KW-1185">Reference proteome</keyword>
<dbReference type="SMART" id="SM00032">
    <property type="entry name" value="CCP"/>
    <property type="match status" value="1"/>
</dbReference>
<dbReference type="InterPro" id="IPR000436">
    <property type="entry name" value="Sushi_SCR_CCP_dom"/>
</dbReference>
<dbReference type="Proteomes" id="UP000005408">
    <property type="component" value="Unassembled WGS sequence"/>
</dbReference>
<dbReference type="EnsemblMetazoa" id="G28485.2">
    <property type="protein sequence ID" value="G28485.2:cds"/>
    <property type="gene ID" value="G28485"/>
</dbReference>
<evidence type="ECO:0000259" key="5">
    <source>
        <dbReference type="PROSITE" id="PS50923"/>
    </source>
</evidence>
<organism evidence="6 7">
    <name type="scientific">Magallana gigas</name>
    <name type="common">Pacific oyster</name>
    <name type="synonym">Crassostrea gigas</name>
    <dbReference type="NCBI Taxonomy" id="29159"/>
    <lineage>
        <taxon>Eukaryota</taxon>
        <taxon>Metazoa</taxon>
        <taxon>Spiralia</taxon>
        <taxon>Lophotrochozoa</taxon>
        <taxon>Mollusca</taxon>
        <taxon>Bivalvia</taxon>
        <taxon>Autobranchia</taxon>
        <taxon>Pteriomorphia</taxon>
        <taxon>Ostreida</taxon>
        <taxon>Ostreoidea</taxon>
        <taxon>Ostreidae</taxon>
        <taxon>Magallana</taxon>
    </lineage>
</organism>
<dbReference type="EnsemblMetazoa" id="G28485.4">
    <property type="protein sequence ID" value="G28485.4:cds"/>
    <property type="gene ID" value="G28485"/>
</dbReference>
<evidence type="ECO:0000313" key="7">
    <source>
        <dbReference type="Proteomes" id="UP000005408"/>
    </source>
</evidence>
<feature type="domain" description="Sushi" evidence="5">
    <location>
        <begin position="5"/>
        <end position="65"/>
    </location>
</feature>
<evidence type="ECO:0000256" key="2">
    <source>
        <dbReference type="PROSITE-ProRule" id="PRU00302"/>
    </source>
</evidence>
<keyword evidence="4" id="KW-0472">Membrane</keyword>